<evidence type="ECO:0000256" key="1">
    <source>
        <dbReference type="ARBA" id="ARBA00022734"/>
    </source>
</evidence>
<evidence type="ECO:0000259" key="3">
    <source>
        <dbReference type="PROSITE" id="PS51304"/>
    </source>
</evidence>
<dbReference type="CDD" id="cd00070">
    <property type="entry name" value="GLECT"/>
    <property type="match status" value="1"/>
</dbReference>
<dbReference type="InterPro" id="IPR013320">
    <property type="entry name" value="ConA-like_dom_sf"/>
</dbReference>
<dbReference type="InterPro" id="IPR001079">
    <property type="entry name" value="Galectin_CRD"/>
</dbReference>
<dbReference type="Proteomes" id="UP000694892">
    <property type="component" value="Chromosome 4L"/>
</dbReference>
<proteinExistence type="predicted"/>
<protein>
    <recommendedName>
        <fullName evidence="2">Galectin</fullName>
    </recommendedName>
</protein>
<accession>A0A974HN54</accession>
<dbReference type="SUPFAM" id="SSF49899">
    <property type="entry name" value="Concanavalin A-like lectins/glucanases"/>
    <property type="match status" value="2"/>
</dbReference>
<dbReference type="AlphaFoldDB" id="A0A974HN54"/>
<gene>
    <name evidence="4" type="ORF">XELAEV_18022128mg</name>
</gene>
<dbReference type="OMA" id="YPTGHPF"/>
<dbReference type="InterPro" id="IPR044156">
    <property type="entry name" value="Galectin-like"/>
</dbReference>
<dbReference type="EMBL" id="CM004472">
    <property type="protein sequence ID" value="OCT83990.1"/>
    <property type="molecule type" value="Genomic_DNA"/>
</dbReference>
<feature type="domain" description="Galectin" evidence="3">
    <location>
        <begin position="186"/>
        <end position="314"/>
    </location>
</feature>
<dbReference type="PROSITE" id="PS51304">
    <property type="entry name" value="GALECTIN"/>
    <property type="match status" value="2"/>
</dbReference>
<dbReference type="PANTHER" id="PTHR11346:SF111">
    <property type="entry name" value="GALECTIN-12"/>
    <property type="match status" value="1"/>
</dbReference>
<dbReference type="GO" id="GO:0030246">
    <property type="term" value="F:carbohydrate binding"/>
    <property type="evidence" value="ECO:0007669"/>
    <property type="project" value="UniProtKB-UniRule"/>
</dbReference>
<evidence type="ECO:0000313" key="4">
    <source>
        <dbReference type="EMBL" id="OCT83990.1"/>
    </source>
</evidence>
<organism evidence="4 5">
    <name type="scientific">Xenopus laevis</name>
    <name type="common">African clawed frog</name>
    <dbReference type="NCBI Taxonomy" id="8355"/>
    <lineage>
        <taxon>Eukaryota</taxon>
        <taxon>Metazoa</taxon>
        <taxon>Chordata</taxon>
        <taxon>Craniata</taxon>
        <taxon>Vertebrata</taxon>
        <taxon>Euteleostomi</taxon>
        <taxon>Amphibia</taxon>
        <taxon>Batrachia</taxon>
        <taxon>Anura</taxon>
        <taxon>Pipoidea</taxon>
        <taxon>Pipidae</taxon>
        <taxon>Xenopodinae</taxon>
        <taxon>Xenopus</taxon>
        <taxon>Xenopus</taxon>
    </lineage>
</organism>
<sequence>MISMDGAMKVDFEGIKMEKVVPYMCTIFGGLRPGKMVLVQGRVSGTANRFQIDLQVGCSTRPRADVAFHFNPRFSSSETSVVCNTLHMEQWLHEVHHPGPQLRKGQPFLLLFLFLEDKIKVSINGQHLLDYPNRLPLCDVDTIGIHGDISVQGISFLCRNPFSDSITEYPVCQPLKLGNVAMTTPLSKTLPNGISEGHMTTVRGLASANPDEIVILLKSADFIPFKLTASFRDQTLLYSYLMGPRWAEPQEIQTPFFLFHAERFVQIHIFSETNGFRLAINGVPLGVFCPPVLDLKSINEIQINGSIKIYSFIC</sequence>
<reference evidence="5" key="1">
    <citation type="journal article" date="2016" name="Nature">
        <title>Genome evolution in the allotetraploid frog Xenopus laevis.</title>
        <authorList>
            <person name="Session A.M."/>
            <person name="Uno Y."/>
            <person name="Kwon T."/>
            <person name="Chapman J.A."/>
            <person name="Toyoda A."/>
            <person name="Takahashi S."/>
            <person name="Fukui A."/>
            <person name="Hikosaka A."/>
            <person name="Suzuki A."/>
            <person name="Kondo M."/>
            <person name="van Heeringen S.J."/>
            <person name="Quigley I."/>
            <person name="Heinz S."/>
            <person name="Ogino H."/>
            <person name="Ochi H."/>
            <person name="Hellsten U."/>
            <person name="Lyons J.B."/>
            <person name="Simakov O."/>
            <person name="Putnam N."/>
            <person name="Stites J."/>
            <person name="Kuroki Y."/>
            <person name="Tanaka T."/>
            <person name="Michiue T."/>
            <person name="Watanabe M."/>
            <person name="Bogdanovic O."/>
            <person name="Lister R."/>
            <person name="Georgiou G."/>
            <person name="Paranjpe S.S."/>
            <person name="van Kruijsbergen I."/>
            <person name="Shu S."/>
            <person name="Carlson J."/>
            <person name="Kinoshita T."/>
            <person name="Ohta Y."/>
            <person name="Mawaribuchi S."/>
            <person name="Jenkins J."/>
            <person name="Grimwood J."/>
            <person name="Schmutz J."/>
            <person name="Mitros T."/>
            <person name="Mozaffari S.V."/>
            <person name="Suzuki Y."/>
            <person name="Haramoto Y."/>
            <person name="Yamamoto T.S."/>
            <person name="Takagi C."/>
            <person name="Heald R."/>
            <person name="Miller K."/>
            <person name="Haudenschild C."/>
            <person name="Kitzman J."/>
            <person name="Nakayama T."/>
            <person name="Izutsu Y."/>
            <person name="Robert J."/>
            <person name="Fortriede J."/>
            <person name="Burns K."/>
            <person name="Lotay V."/>
            <person name="Karimi K."/>
            <person name="Yasuoka Y."/>
            <person name="Dichmann D.S."/>
            <person name="Flajnik M.F."/>
            <person name="Houston D.W."/>
            <person name="Shendure J."/>
            <person name="DuPasquier L."/>
            <person name="Vize P.D."/>
            <person name="Zorn A.M."/>
            <person name="Ito M."/>
            <person name="Marcotte E.M."/>
            <person name="Wallingford J.B."/>
            <person name="Ito Y."/>
            <person name="Asashima M."/>
            <person name="Ueno N."/>
            <person name="Matsuda Y."/>
            <person name="Veenstra G.J."/>
            <person name="Fujiyama A."/>
            <person name="Harland R.M."/>
            <person name="Taira M."/>
            <person name="Rokhsar D.S."/>
        </authorList>
    </citation>
    <scope>NUCLEOTIDE SEQUENCE [LARGE SCALE GENOMIC DNA]</scope>
    <source>
        <strain evidence="5">J</strain>
    </source>
</reference>
<dbReference type="PANTHER" id="PTHR11346">
    <property type="entry name" value="GALECTIN"/>
    <property type="match status" value="1"/>
</dbReference>
<evidence type="ECO:0000256" key="2">
    <source>
        <dbReference type="RuleBase" id="RU102079"/>
    </source>
</evidence>
<dbReference type="SMART" id="SM00276">
    <property type="entry name" value="GLECT"/>
    <property type="match status" value="1"/>
</dbReference>
<dbReference type="Gene3D" id="2.60.120.200">
    <property type="match status" value="2"/>
</dbReference>
<dbReference type="SMART" id="SM00908">
    <property type="entry name" value="Gal-bind_lectin"/>
    <property type="match status" value="2"/>
</dbReference>
<name>A0A974HN54_XENLA</name>
<evidence type="ECO:0000313" key="5">
    <source>
        <dbReference type="Proteomes" id="UP000694892"/>
    </source>
</evidence>
<keyword evidence="1 2" id="KW-0430">Lectin</keyword>
<feature type="domain" description="Galectin" evidence="3">
    <location>
        <begin position="23"/>
        <end position="157"/>
    </location>
</feature>
<dbReference type="Pfam" id="PF00337">
    <property type="entry name" value="Gal-bind_lectin"/>
    <property type="match status" value="2"/>
</dbReference>